<dbReference type="GeneID" id="24165019"/>
<evidence type="ECO:0000259" key="3">
    <source>
        <dbReference type="PROSITE" id="PS50158"/>
    </source>
</evidence>
<dbReference type="RefSeq" id="XP_001245398.1">
    <property type="nucleotide sequence ID" value="XM_001245397.1"/>
</dbReference>
<keyword evidence="5" id="KW-1185">Reference proteome</keyword>
<dbReference type="AlphaFoldDB" id="J3KEC2"/>
<protein>
    <recommendedName>
        <fullName evidence="3">CCHC-type domain-containing protein</fullName>
    </recommendedName>
</protein>
<feature type="domain" description="CCHC-type" evidence="3">
    <location>
        <begin position="94"/>
        <end position="108"/>
    </location>
</feature>
<sequence>MVSTQRSQPPEAHKSGTPAENLPEEQIQVHKKMTNLEKNVLHTKSTNSVGSACRGMKTDDSRLQTDKRSQLQRPAQKMGKDLIKNHEALRKEEKCFECGQKKHLTKDCLKKKSSK</sequence>
<feature type="region of interest" description="Disordered" evidence="2">
    <location>
        <begin position="41"/>
        <end position="79"/>
    </location>
</feature>
<dbReference type="STRING" id="246410.J3KEC2"/>
<keyword evidence="1" id="KW-0479">Metal-binding</keyword>
<feature type="compositionally biased region" description="Basic and acidic residues" evidence="2">
    <location>
        <begin position="56"/>
        <end position="69"/>
    </location>
</feature>
<reference evidence="5" key="2">
    <citation type="journal article" date="2010" name="Genome Res.">
        <title>Population genomic sequencing of Coccidioides fungi reveals recent hybridization and transposon control.</title>
        <authorList>
            <person name="Neafsey D.E."/>
            <person name="Barker B.M."/>
            <person name="Sharpton T.J."/>
            <person name="Stajich J.E."/>
            <person name="Park D.J."/>
            <person name="Whiston E."/>
            <person name="Hung C.-Y."/>
            <person name="McMahan C."/>
            <person name="White J."/>
            <person name="Sykes S."/>
            <person name="Heiman D."/>
            <person name="Young S."/>
            <person name="Zeng Q."/>
            <person name="Abouelleil A."/>
            <person name="Aftuck L."/>
            <person name="Bessette D."/>
            <person name="Brown A."/>
            <person name="FitzGerald M."/>
            <person name="Lui A."/>
            <person name="Macdonald J.P."/>
            <person name="Priest M."/>
            <person name="Orbach M.J."/>
            <person name="Galgiani J.N."/>
            <person name="Kirkland T.N."/>
            <person name="Cole G.T."/>
            <person name="Birren B.W."/>
            <person name="Henn M.R."/>
            <person name="Taylor J.W."/>
            <person name="Rounsley S.D."/>
        </authorList>
    </citation>
    <scope>GENOME REANNOTATION</scope>
    <source>
        <strain evidence="5">RS</strain>
    </source>
</reference>
<evidence type="ECO:0000256" key="1">
    <source>
        <dbReference type="PROSITE-ProRule" id="PRU00047"/>
    </source>
</evidence>
<reference evidence="5" key="1">
    <citation type="journal article" date="2009" name="Genome Res.">
        <title>Comparative genomic analyses of the human fungal pathogens Coccidioides and their relatives.</title>
        <authorList>
            <person name="Sharpton T.J."/>
            <person name="Stajich J.E."/>
            <person name="Rounsley S.D."/>
            <person name="Gardner M.J."/>
            <person name="Wortman J.R."/>
            <person name="Jordar V.S."/>
            <person name="Maiti R."/>
            <person name="Kodira C.D."/>
            <person name="Neafsey D.E."/>
            <person name="Zeng Q."/>
            <person name="Hung C.-Y."/>
            <person name="McMahan C."/>
            <person name="Muszewska A."/>
            <person name="Grynberg M."/>
            <person name="Mandel M.A."/>
            <person name="Kellner E.M."/>
            <person name="Barker B.M."/>
            <person name="Galgiani J.N."/>
            <person name="Orbach M.J."/>
            <person name="Kirkland T.N."/>
            <person name="Cole G.T."/>
            <person name="Henn M.R."/>
            <person name="Birren B.W."/>
            <person name="Taylor J.W."/>
        </authorList>
    </citation>
    <scope>NUCLEOTIDE SEQUENCE [LARGE SCALE GENOMIC DNA]</scope>
    <source>
        <strain evidence="5">RS</strain>
    </source>
</reference>
<feature type="region of interest" description="Disordered" evidence="2">
    <location>
        <begin position="1"/>
        <end position="25"/>
    </location>
</feature>
<organism evidence="4 5">
    <name type="scientific">Coccidioides immitis (strain RS)</name>
    <name type="common">Valley fever fungus</name>
    <dbReference type="NCBI Taxonomy" id="246410"/>
    <lineage>
        <taxon>Eukaryota</taxon>
        <taxon>Fungi</taxon>
        <taxon>Dikarya</taxon>
        <taxon>Ascomycota</taxon>
        <taxon>Pezizomycotina</taxon>
        <taxon>Eurotiomycetes</taxon>
        <taxon>Eurotiomycetidae</taxon>
        <taxon>Onygenales</taxon>
        <taxon>Onygenaceae</taxon>
        <taxon>Coccidioides</taxon>
    </lineage>
</organism>
<gene>
    <name evidence="4" type="ORF">CIMG_13392</name>
</gene>
<keyword evidence="1" id="KW-0863">Zinc-finger</keyword>
<evidence type="ECO:0000313" key="5">
    <source>
        <dbReference type="Proteomes" id="UP000001261"/>
    </source>
</evidence>
<dbReference type="VEuPathDB" id="FungiDB:CIMG_13392"/>
<dbReference type="InterPro" id="IPR001878">
    <property type="entry name" value="Znf_CCHC"/>
</dbReference>
<dbReference type="InParanoid" id="J3KEC2"/>
<keyword evidence="1" id="KW-0862">Zinc</keyword>
<dbReference type="PROSITE" id="PS50158">
    <property type="entry name" value="ZF_CCHC"/>
    <property type="match status" value="1"/>
</dbReference>
<dbReference type="GO" id="GO:0003676">
    <property type="term" value="F:nucleic acid binding"/>
    <property type="evidence" value="ECO:0007669"/>
    <property type="project" value="InterPro"/>
</dbReference>
<proteinExistence type="predicted"/>
<dbReference type="GO" id="GO:0008270">
    <property type="term" value="F:zinc ion binding"/>
    <property type="evidence" value="ECO:0007669"/>
    <property type="project" value="UniProtKB-KW"/>
</dbReference>
<evidence type="ECO:0000256" key="2">
    <source>
        <dbReference type="SAM" id="MobiDB-lite"/>
    </source>
</evidence>
<dbReference type="Proteomes" id="UP000001261">
    <property type="component" value="Unassembled WGS sequence"/>
</dbReference>
<evidence type="ECO:0000313" key="4">
    <source>
        <dbReference type="EMBL" id="EAS33815.3"/>
    </source>
</evidence>
<name>J3KEC2_COCIM</name>
<dbReference type="EMBL" id="GG704914">
    <property type="protein sequence ID" value="EAS33815.3"/>
    <property type="molecule type" value="Genomic_DNA"/>
</dbReference>
<dbReference type="KEGG" id="cim:CIMG_13392"/>
<accession>J3KEC2</accession>